<organism evidence="6 7">
    <name type="scientific">Providencia stuartii</name>
    <dbReference type="NCBI Taxonomy" id="588"/>
    <lineage>
        <taxon>Bacteria</taxon>
        <taxon>Pseudomonadati</taxon>
        <taxon>Pseudomonadota</taxon>
        <taxon>Gammaproteobacteria</taxon>
        <taxon>Enterobacterales</taxon>
        <taxon>Morganellaceae</taxon>
        <taxon>Providencia</taxon>
    </lineage>
</organism>
<comment type="caution">
    <text evidence="6">The sequence shown here is derived from an EMBL/GenBank/DDBJ whole genome shotgun (WGS) entry which is preliminary data.</text>
</comment>
<dbReference type="RefSeq" id="WP_070926684.1">
    <property type="nucleotide sequence ID" value="NZ_CANMXG010000010.1"/>
</dbReference>
<feature type="transmembrane region" description="Helical" evidence="4">
    <location>
        <begin position="135"/>
        <end position="157"/>
    </location>
</feature>
<evidence type="ECO:0000256" key="4">
    <source>
        <dbReference type="SAM" id="Phobius"/>
    </source>
</evidence>
<dbReference type="PROSITE" id="PS50850">
    <property type="entry name" value="MFS"/>
    <property type="match status" value="1"/>
</dbReference>
<gene>
    <name evidence="6" type="ORF">A3Q29_02815</name>
</gene>
<dbReference type="PANTHER" id="PTHR23523">
    <property type="match status" value="1"/>
</dbReference>
<evidence type="ECO:0000313" key="7">
    <source>
        <dbReference type="Proteomes" id="UP000179588"/>
    </source>
</evidence>
<dbReference type="Proteomes" id="UP000179588">
    <property type="component" value="Unassembled WGS sequence"/>
</dbReference>
<proteinExistence type="predicted"/>
<dbReference type="AlphaFoldDB" id="A0A1S1HTC5"/>
<sequence length="397" mass="42143">MGERKTASFGLVLTIILVGINLRPFMTGPGPLIEEIIQTTGMNYQAISLLTLLPMLLMGIGALIVPALNRRLGERIGVSVAVLLLLIGSLSRLFVSDSGQLLATAFMCGVGAAYIQAVFPGLIKLHFPHKMAVMTGLYSSMLMAGGAIGAQLTPLVAGSSGHWQAALAWMALPALFALIAVIVNIRTSSSLNTTGNGSVLAFLAKPRAWLLMIGFGFINAGYGSVVTWLAPFFIEQGLSSALSGSLVALLSVCQALSALFIPVLAAHNIDRRFWLGVTLCSQMMGFAGLVIFPQALPYLWVCLIGAGLGGCFALSIITSLDHLPHPVSAGALTSLMQAGGFIIAAFGPLFAAWLHGVSQSFTWVWVAHILMVLITLLLFLRLNPKHYPTLFKLNNKK</sequence>
<dbReference type="PANTHER" id="PTHR23523:SF1">
    <property type="entry name" value="CYANATE TRANSPORT PROTEIN CYNX"/>
    <property type="match status" value="1"/>
</dbReference>
<dbReference type="EMBL" id="LVIE01000112">
    <property type="protein sequence ID" value="OHT24661.1"/>
    <property type="molecule type" value="Genomic_DNA"/>
</dbReference>
<feature type="transmembrane region" description="Helical" evidence="4">
    <location>
        <begin position="329"/>
        <end position="354"/>
    </location>
</feature>
<evidence type="ECO:0000259" key="5">
    <source>
        <dbReference type="PROSITE" id="PS50850"/>
    </source>
</evidence>
<feature type="transmembrane region" description="Helical" evidence="4">
    <location>
        <begin position="246"/>
        <end position="266"/>
    </location>
</feature>
<accession>A0A1S1HTC5</accession>
<dbReference type="InterPro" id="IPR020846">
    <property type="entry name" value="MFS_dom"/>
</dbReference>
<dbReference type="InterPro" id="IPR036259">
    <property type="entry name" value="MFS_trans_sf"/>
</dbReference>
<dbReference type="InterPro" id="IPR052524">
    <property type="entry name" value="MFS_Cyanate_Porter"/>
</dbReference>
<dbReference type="InterPro" id="IPR011701">
    <property type="entry name" value="MFS"/>
</dbReference>
<dbReference type="NCBIfam" id="NF007256">
    <property type="entry name" value="PRK09705.1"/>
    <property type="match status" value="1"/>
</dbReference>
<keyword evidence="2 4" id="KW-1133">Transmembrane helix</keyword>
<feature type="transmembrane region" description="Helical" evidence="4">
    <location>
        <begin position="76"/>
        <end position="95"/>
    </location>
</feature>
<dbReference type="GO" id="GO:0022857">
    <property type="term" value="F:transmembrane transporter activity"/>
    <property type="evidence" value="ECO:0007669"/>
    <property type="project" value="InterPro"/>
</dbReference>
<feature type="domain" description="Major facilitator superfamily (MFS) profile" evidence="5">
    <location>
        <begin position="7"/>
        <end position="387"/>
    </location>
</feature>
<dbReference type="Pfam" id="PF07690">
    <property type="entry name" value="MFS_1"/>
    <property type="match status" value="1"/>
</dbReference>
<dbReference type="Gene3D" id="1.20.1250.20">
    <property type="entry name" value="MFS general substrate transporter like domains"/>
    <property type="match status" value="2"/>
</dbReference>
<dbReference type="SUPFAM" id="SSF103473">
    <property type="entry name" value="MFS general substrate transporter"/>
    <property type="match status" value="1"/>
</dbReference>
<dbReference type="OrthoDB" id="5758872at2"/>
<name>A0A1S1HTC5_PROST</name>
<feature type="transmembrane region" description="Helical" evidence="4">
    <location>
        <begin position="163"/>
        <end position="187"/>
    </location>
</feature>
<feature type="transmembrane region" description="Helical" evidence="4">
    <location>
        <begin position="7"/>
        <end position="26"/>
    </location>
</feature>
<reference evidence="6 7" key="1">
    <citation type="submission" date="2016-03" db="EMBL/GenBank/DDBJ databases">
        <title>Genome sequence of Providencia stuartii strain, isolated from the salivary glands of larval Lucilia sericata.</title>
        <authorList>
            <person name="Yuan Y."/>
            <person name="Zhang Y."/>
            <person name="Fu S."/>
            <person name="Crippen T.L."/>
            <person name="Visi D."/>
            <person name="Benbow M.E."/>
            <person name="Allen M."/>
            <person name="Tomberlin J.K."/>
            <person name="Sze S.-H."/>
            <person name="Tarone A.M."/>
        </authorList>
    </citation>
    <scope>NUCLEOTIDE SEQUENCE [LARGE SCALE GENOMIC DNA]</scope>
    <source>
        <strain evidence="6 7">Crippen</strain>
    </source>
</reference>
<feature type="transmembrane region" description="Helical" evidence="4">
    <location>
        <begin position="360"/>
        <end position="380"/>
    </location>
</feature>
<keyword evidence="3 4" id="KW-0472">Membrane</keyword>
<feature type="transmembrane region" description="Helical" evidence="4">
    <location>
        <begin position="101"/>
        <end position="123"/>
    </location>
</feature>
<evidence type="ECO:0000256" key="2">
    <source>
        <dbReference type="ARBA" id="ARBA00022989"/>
    </source>
</evidence>
<keyword evidence="1 4" id="KW-0812">Transmembrane</keyword>
<evidence type="ECO:0000313" key="6">
    <source>
        <dbReference type="EMBL" id="OHT24661.1"/>
    </source>
</evidence>
<evidence type="ECO:0000256" key="1">
    <source>
        <dbReference type="ARBA" id="ARBA00022692"/>
    </source>
</evidence>
<feature type="transmembrane region" description="Helical" evidence="4">
    <location>
        <begin position="208"/>
        <end position="234"/>
    </location>
</feature>
<keyword evidence="7" id="KW-1185">Reference proteome</keyword>
<protein>
    <submittedName>
        <fullName evidence="6">MFS transporter</fullName>
    </submittedName>
</protein>
<feature type="transmembrane region" description="Helical" evidence="4">
    <location>
        <begin position="46"/>
        <end position="69"/>
    </location>
</feature>
<feature type="transmembrane region" description="Helical" evidence="4">
    <location>
        <begin position="273"/>
        <end position="292"/>
    </location>
</feature>
<evidence type="ECO:0000256" key="3">
    <source>
        <dbReference type="ARBA" id="ARBA00023136"/>
    </source>
</evidence>
<feature type="transmembrane region" description="Helical" evidence="4">
    <location>
        <begin position="298"/>
        <end position="317"/>
    </location>
</feature>